<dbReference type="Proteomes" id="UP000485058">
    <property type="component" value="Unassembled WGS sequence"/>
</dbReference>
<dbReference type="EMBL" id="BLLF01000529">
    <property type="protein sequence ID" value="GFH12680.1"/>
    <property type="molecule type" value="Genomic_DNA"/>
</dbReference>
<gene>
    <name evidence="2" type="ORF">HaLaN_08409</name>
</gene>
<dbReference type="Gene3D" id="3.30.110.20">
    <property type="entry name" value="Alba-like domain"/>
    <property type="match status" value="1"/>
</dbReference>
<evidence type="ECO:0000256" key="1">
    <source>
        <dbReference type="SAM" id="MobiDB-lite"/>
    </source>
</evidence>
<comment type="caution">
    <text evidence="2">The sequence shown here is derived from an EMBL/GenBank/DDBJ whole genome shotgun (WGS) entry which is preliminary data.</text>
</comment>
<feature type="compositionally biased region" description="Low complexity" evidence="1">
    <location>
        <begin position="147"/>
        <end position="158"/>
    </location>
</feature>
<proteinExistence type="predicted"/>
<sequence>MGSGLAFQGCQQGRSQPKAAHGVTFKCWSMTCLEHPHWVIVTEDTAIKNAAGAVAKVLSRVGPQGLCCPVFTEKKTDKYTRVVSVAVKAIAVARGYVCNEGTGHEVGFQPYLRHDPSSAWSGSSRPPGAPPCGGQWPGELGDVTQLSGPGSHSGFPPSLTRQTSGLSCRGVPGGDSPVPGLPPSVYGCSPSAASSVSGAEEEGGGHLAEAERSEMAFDVFKMRVQGEYTPQDCMTLRDKPLSGTTAMQLCLSVCECGHGCGGEVRPAGIPNGTLFPHRSPTVQCCVEWGEAVKQGNPSHPPLLLVATRQHCSTVLHSPLGCVLALPRSPWRLRPATTETCR</sequence>
<feature type="region of interest" description="Disordered" evidence="1">
    <location>
        <begin position="117"/>
        <end position="169"/>
    </location>
</feature>
<dbReference type="InterPro" id="IPR036882">
    <property type="entry name" value="Alba-like_dom_sf"/>
</dbReference>
<accession>A0A699YS69</accession>
<dbReference type="InterPro" id="IPR007347">
    <property type="entry name" value="SpoVS"/>
</dbReference>
<keyword evidence="3" id="KW-1185">Reference proteome</keyword>
<organism evidence="2 3">
    <name type="scientific">Haematococcus lacustris</name>
    <name type="common">Green alga</name>
    <name type="synonym">Haematococcus pluvialis</name>
    <dbReference type="NCBI Taxonomy" id="44745"/>
    <lineage>
        <taxon>Eukaryota</taxon>
        <taxon>Viridiplantae</taxon>
        <taxon>Chlorophyta</taxon>
        <taxon>core chlorophytes</taxon>
        <taxon>Chlorophyceae</taxon>
        <taxon>CS clade</taxon>
        <taxon>Chlamydomonadales</taxon>
        <taxon>Haematococcaceae</taxon>
        <taxon>Haematococcus</taxon>
    </lineage>
</organism>
<protein>
    <submittedName>
        <fullName evidence="2">Uncharacterized protein</fullName>
    </submittedName>
</protein>
<evidence type="ECO:0000313" key="2">
    <source>
        <dbReference type="EMBL" id="GFH12680.1"/>
    </source>
</evidence>
<dbReference type="GO" id="GO:0003676">
    <property type="term" value="F:nucleic acid binding"/>
    <property type="evidence" value="ECO:0007669"/>
    <property type="project" value="InterPro"/>
</dbReference>
<dbReference type="PANTHER" id="PTHR35331">
    <property type="entry name" value="STAGE V SPORULATION PROTEIN S"/>
    <property type="match status" value="1"/>
</dbReference>
<reference evidence="2 3" key="1">
    <citation type="submission" date="2020-02" db="EMBL/GenBank/DDBJ databases">
        <title>Draft genome sequence of Haematococcus lacustris strain NIES-144.</title>
        <authorList>
            <person name="Morimoto D."/>
            <person name="Nakagawa S."/>
            <person name="Yoshida T."/>
            <person name="Sawayama S."/>
        </authorList>
    </citation>
    <scope>NUCLEOTIDE SEQUENCE [LARGE SCALE GENOMIC DNA]</scope>
    <source>
        <strain evidence="2 3">NIES-144</strain>
    </source>
</reference>
<name>A0A699YS69_HAELA</name>
<evidence type="ECO:0000313" key="3">
    <source>
        <dbReference type="Proteomes" id="UP000485058"/>
    </source>
</evidence>
<dbReference type="PANTHER" id="PTHR35331:SF1">
    <property type="entry name" value="STAGE V SPORULATION PROTEIN S"/>
    <property type="match status" value="1"/>
</dbReference>
<dbReference type="AlphaFoldDB" id="A0A699YS69"/>